<evidence type="ECO:0000313" key="2">
    <source>
        <dbReference type="EMBL" id="HDL60069.1"/>
    </source>
</evidence>
<comment type="caution">
    <text evidence="2">The sequence shown here is derived from an EMBL/GenBank/DDBJ whole genome shotgun (WGS) entry which is preliminary data.</text>
</comment>
<accession>A0A7V0Q5J3</accession>
<dbReference type="EMBL" id="DRDR01000057">
    <property type="protein sequence ID" value="HDL60069.1"/>
    <property type="molecule type" value="Genomic_DNA"/>
</dbReference>
<feature type="domain" description="Exonuclease" evidence="1">
    <location>
        <begin position="17"/>
        <end position="184"/>
    </location>
</feature>
<dbReference type="InterPro" id="IPR006054">
    <property type="entry name" value="DnaQ"/>
</dbReference>
<dbReference type="GO" id="GO:0008408">
    <property type="term" value="F:3'-5' exonuclease activity"/>
    <property type="evidence" value="ECO:0007669"/>
    <property type="project" value="TreeGrafter"/>
</dbReference>
<sequence length="268" mass="30779">MIFGDIPRDPIPLNSTRFVAFDLETTGVAMHKDRIVEIALVAWKKGSKKETFSTLVNPGVPVSQRSTDIHGLTNTLLRNAPFFVSIKNQIKDFIRDSVLIGFNVLSLDLSMLNKEIRLSGEPPFYNYIIDVFSVINRVFNPIHEKSLAGVAKKLDIASQGNHRALPDAETTMKIWIKIVEKMERLGIHTLNEMFERGYFKTKLDEKAQQIFLLGRQQRFVEIIYDSPFSQRTRRIIEPLGVRGSKLDAFCHLRADFRSFSTKYILEFK</sequence>
<dbReference type="SMART" id="SM00479">
    <property type="entry name" value="EXOIII"/>
    <property type="match status" value="1"/>
</dbReference>
<gene>
    <name evidence="2" type="ORF">ENH14_01290</name>
</gene>
<dbReference type="CDD" id="cd06127">
    <property type="entry name" value="DEDDh"/>
    <property type="match status" value="1"/>
</dbReference>
<evidence type="ECO:0000259" key="1">
    <source>
        <dbReference type="SMART" id="SM00479"/>
    </source>
</evidence>
<dbReference type="NCBIfam" id="TIGR00573">
    <property type="entry name" value="dnaq"/>
    <property type="match status" value="1"/>
</dbReference>
<name>A0A7V0Q5J3_UNCW3</name>
<proteinExistence type="predicted"/>
<dbReference type="SUPFAM" id="SSF53098">
    <property type="entry name" value="Ribonuclease H-like"/>
    <property type="match status" value="1"/>
</dbReference>
<dbReference type="Proteomes" id="UP000886381">
    <property type="component" value="Unassembled WGS sequence"/>
</dbReference>
<dbReference type="Gene3D" id="1.20.5.140">
    <property type="match status" value="1"/>
</dbReference>
<dbReference type="FunFam" id="3.30.420.10:FF:000045">
    <property type="entry name" value="3'-5' exonuclease DinG"/>
    <property type="match status" value="1"/>
</dbReference>
<dbReference type="GO" id="GO:0005829">
    <property type="term" value="C:cytosol"/>
    <property type="evidence" value="ECO:0007669"/>
    <property type="project" value="TreeGrafter"/>
</dbReference>
<dbReference type="InterPro" id="IPR013520">
    <property type="entry name" value="Ribonucl_H"/>
</dbReference>
<protein>
    <recommendedName>
        <fullName evidence="1">Exonuclease domain-containing protein</fullName>
    </recommendedName>
</protein>
<dbReference type="PANTHER" id="PTHR30231">
    <property type="entry name" value="DNA POLYMERASE III SUBUNIT EPSILON"/>
    <property type="match status" value="1"/>
</dbReference>
<dbReference type="GO" id="GO:0045004">
    <property type="term" value="P:DNA replication proofreading"/>
    <property type="evidence" value="ECO:0007669"/>
    <property type="project" value="TreeGrafter"/>
</dbReference>
<dbReference type="Pfam" id="PF00929">
    <property type="entry name" value="RNase_T"/>
    <property type="match status" value="1"/>
</dbReference>
<dbReference type="GO" id="GO:0003677">
    <property type="term" value="F:DNA binding"/>
    <property type="evidence" value="ECO:0007669"/>
    <property type="project" value="InterPro"/>
</dbReference>
<dbReference type="InterPro" id="IPR036397">
    <property type="entry name" value="RNaseH_sf"/>
</dbReference>
<reference evidence="2" key="1">
    <citation type="journal article" date="2020" name="mSystems">
        <title>Genome- and Community-Level Interaction Insights into Carbon Utilization and Element Cycling Functions of Hydrothermarchaeota in Hydrothermal Sediment.</title>
        <authorList>
            <person name="Zhou Z."/>
            <person name="Liu Y."/>
            <person name="Xu W."/>
            <person name="Pan J."/>
            <person name="Luo Z.H."/>
            <person name="Li M."/>
        </authorList>
    </citation>
    <scope>NUCLEOTIDE SEQUENCE [LARGE SCALE GENOMIC DNA]</scope>
    <source>
        <strain evidence="2">HyVt-28</strain>
    </source>
</reference>
<dbReference type="PANTHER" id="PTHR30231:SF41">
    <property type="entry name" value="DNA POLYMERASE III SUBUNIT EPSILON"/>
    <property type="match status" value="1"/>
</dbReference>
<dbReference type="AlphaFoldDB" id="A0A7V0Q5J3"/>
<dbReference type="InterPro" id="IPR012337">
    <property type="entry name" value="RNaseH-like_sf"/>
</dbReference>
<organism evidence="2">
    <name type="scientific">candidate division WOR-3 bacterium</name>
    <dbReference type="NCBI Taxonomy" id="2052148"/>
    <lineage>
        <taxon>Bacteria</taxon>
        <taxon>Bacteria division WOR-3</taxon>
    </lineage>
</organism>
<dbReference type="Gene3D" id="3.30.420.10">
    <property type="entry name" value="Ribonuclease H-like superfamily/Ribonuclease H"/>
    <property type="match status" value="1"/>
</dbReference>
<dbReference type="GO" id="GO:0003887">
    <property type="term" value="F:DNA-directed DNA polymerase activity"/>
    <property type="evidence" value="ECO:0007669"/>
    <property type="project" value="InterPro"/>
</dbReference>